<dbReference type="OrthoDB" id="9899861at2759"/>
<sequence length="169" mass="19411">MRKRTSGCRGEELLLTSHRVWRLPMMTSGPLWWTRPVYSAADRLLTSRTKAAVRRHAFKLAKEIPAGEEALKDTQKWYITRGNQTIRAVGRTMTAKATRDRLESQHFISYDLVLKEAMFRRRVPFSQITVAILLGVGSGVYIYRPYFDPVLKPSGEQNEDVAKKPNETD</sequence>
<evidence type="ECO:0000256" key="1">
    <source>
        <dbReference type="SAM" id="Phobius"/>
    </source>
</evidence>
<feature type="transmembrane region" description="Helical" evidence="1">
    <location>
        <begin position="125"/>
        <end position="143"/>
    </location>
</feature>
<organism evidence="2 3">
    <name type="scientific">Liparis tanakae</name>
    <name type="common">Tanaka's snailfish</name>
    <dbReference type="NCBI Taxonomy" id="230148"/>
    <lineage>
        <taxon>Eukaryota</taxon>
        <taxon>Metazoa</taxon>
        <taxon>Chordata</taxon>
        <taxon>Craniata</taxon>
        <taxon>Vertebrata</taxon>
        <taxon>Euteleostomi</taxon>
        <taxon>Actinopterygii</taxon>
        <taxon>Neopterygii</taxon>
        <taxon>Teleostei</taxon>
        <taxon>Neoteleostei</taxon>
        <taxon>Acanthomorphata</taxon>
        <taxon>Eupercaria</taxon>
        <taxon>Perciformes</taxon>
        <taxon>Cottioidei</taxon>
        <taxon>Cottales</taxon>
        <taxon>Liparidae</taxon>
        <taxon>Liparis</taxon>
    </lineage>
</organism>
<proteinExistence type="predicted"/>
<comment type="caution">
    <text evidence="2">The sequence shown here is derived from an EMBL/GenBank/DDBJ whole genome shotgun (WGS) entry which is preliminary data.</text>
</comment>
<accession>A0A4Z2JCG9</accession>
<evidence type="ECO:0000313" key="3">
    <source>
        <dbReference type="Proteomes" id="UP000314294"/>
    </source>
</evidence>
<protein>
    <submittedName>
        <fullName evidence="2">Uncharacterized protein</fullName>
    </submittedName>
</protein>
<dbReference type="Proteomes" id="UP000314294">
    <property type="component" value="Unassembled WGS sequence"/>
</dbReference>
<keyword evidence="1" id="KW-0812">Transmembrane</keyword>
<gene>
    <name evidence="2" type="ORF">EYF80_002190</name>
</gene>
<dbReference type="InterPro" id="IPR057394">
    <property type="entry name" value="PIGBOS1"/>
</dbReference>
<keyword evidence="1" id="KW-1133">Transmembrane helix</keyword>
<dbReference type="AlphaFoldDB" id="A0A4Z2JCG9"/>
<keyword evidence="1" id="KW-0472">Membrane</keyword>
<dbReference type="Pfam" id="PF23670">
    <property type="entry name" value="PIGBOS1"/>
    <property type="match status" value="1"/>
</dbReference>
<reference evidence="2 3" key="1">
    <citation type="submission" date="2019-03" db="EMBL/GenBank/DDBJ databases">
        <title>First draft genome of Liparis tanakae, snailfish: a comprehensive survey of snailfish specific genes.</title>
        <authorList>
            <person name="Kim W."/>
            <person name="Song I."/>
            <person name="Jeong J.-H."/>
            <person name="Kim D."/>
            <person name="Kim S."/>
            <person name="Ryu S."/>
            <person name="Song J.Y."/>
            <person name="Lee S.K."/>
        </authorList>
    </citation>
    <scope>NUCLEOTIDE SEQUENCE [LARGE SCALE GENOMIC DNA]</scope>
    <source>
        <tissue evidence="2">Muscle</tissue>
    </source>
</reference>
<keyword evidence="3" id="KW-1185">Reference proteome</keyword>
<evidence type="ECO:0000313" key="2">
    <source>
        <dbReference type="EMBL" id="TNN87473.1"/>
    </source>
</evidence>
<name>A0A4Z2JCG9_9TELE</name>
<dbReference type="EMBL" id="SRLO01000010">
    <property type="protein sequence ID" value="TNN87473.1"/>
    <property type="molecule type" value="Genomic_DNA"/>
</dbReference>